<dbReference type="CDD" id="cd04301">
    <property type="entry name" value="NAT_SF"/>
    <property type="match status" value="1"/>
</dbReference>
<keyword evidence="1" id="KW-0808">Transferase</keyword>
<evidence type="ECO:0000256" key="2">
    <source>
        <dbReference type="ARBA" id="ARBA00023315"/>
    </source>
</evidence>
<dbReference type="InterPro" id="IPR016181">
    <property type="entry name" value="Acyl_CoA_acyltransferase"/>
</dbReference>
<gene>
    <name evidence="4" type="ORF">P8935_04020</name>
</gene>
<dbReference type="SUPFAM" id="SSF55729">
    <property type="entry name" value="Acyl-CoA N-acyltransferases (Nat)"/>
    <property type="match status" value="1"/>
</dbReference>
<evidence type="ECO:0000256" key="1">
    <source>
        <dbReference type="ARBA" id="ARBA00022679"/>
    </source>
</evidence>
<accession>A0AAU7DM97</accession>
<dbReference type="PROSITE" id="PS51186">
    <property type="entry name" value="GNAT"/>
    <property type="match status" value="1"/>
</dbReference>
<dbReference type="InterPro" id="IPR000182">
    <property type="entry name" value="GNAT_dom"/>
</dbReference>
<dbReference type="AlphaFoldDB" id="A0AAU7DM97"/>
<dbReference type="RefSeq" id="WP_348263730.1">
    <property type="nucleotide sequence ID" value="NZ_CP121196.1"/>
</dbReference>
<organism evidence="4">
    <name type="scientific">Telmatobacter sp. DSM 110680</name>
    <dbReference type="NCBI Taxonomy" id="3036704"/>
    <lineage>
        <taxon>Bacteria</taxon>
        <taxon>Pseudomonadati</taxon>
        <taxon>Acidobacteriota</taxon>
        <taxon>Terriglobia</taxon>
        <taxon>Terriglobales</taxon>
        <taxon>Acidobacteriaceae</taxon>
        <taxon>Telmatobacter</taxon>
    </lineage>
</organism>
<sequence>MSVLIRLAEDRDIPEMATLRAQVWETAAFWVERIGLYLRGEHSPQLALRERVAFVAVDAGRIVGFVAGHRTHRHACDGELQWINVDEKLRKRGIAGMLMAAVASWFVQQQALRICVNVAPENAAAREFYAKYGALQLNDHWMIWEDVRVVSSFVEKKLQKKPRLHVPEST</sequence>
<dbReference type="GO" id="GO:0016747">
    <property type="term" value="F:acyltransferase activity, transferring groups other than amino-acyl groups"/>
    <property type="evidence" value="ECO:0007669"/>
    <property type="project" value="InterPro"/>
</dbReference>
<evidence type="ECO:0000259" key="3">
    <source>
        <dbReference type="PROSITE" id="PS51186"/>
    </source>
</evidence>
<dbReference type="Pfam" id="PF00583">
    <property type="entry name" value="Acetyltransf_1"/>
    <property type="match status" value="1"/>
</dbReference>
<reference evidence="4" key="1">
    <citation type="submission" date="2023-03" db="EMBL/GenBank/DDBJ databases">
        <title>Edaphobacter sp.</title>
        <authorList>
            <person name="Huber K.J."/>
            <person name="Papendorf J."/>
            <person name="Pilke C."/>
            <person name="Bunk B."/>
            <person name="Sproeer C."/>
            <person name="Pester M."/>
        </authorList>
    </citation>
    <scope>NUCLEOTIDE SEQUENCE</scope>
    <source>
        <strain evidence="4">DSM 110680</strain>
    </source>
</reference>
<keyword evidence="2" id="KW-0012">Acyltransferase</keyword>
<dbReference type="Gene3D" id="3.40.630.30">
    <property type="match status" value="1"/>
</dbReference>
<dbReference type="PANTHER" id="PTHR43877">
    <property type="entry name" value="AMINOALKYLPHOSPHONATE N-ACETYLTRANSFERASE-RELATED-RELATED"/>
    <property type="match status" value="1"/>
</dbReference>
<dbReference type="EMBL" id="CP121196">
    <property type="protein sequence ID" value="XBH18506.1"/>
    <property type="molecule type" value="Genomic_DNA"/>
</dbReference>
<name>A0AAU7DM97_9BACT</name>
<protein>
    <submittedName>
        <fullName evidence="4">GNAT family N-acetyltransferase</fullName>
    </submittedName>
</protein>
<dbReference type="InterPro" id="IPR050832">
    <property type="entry name" value="Bact_Acetyltransf"/>
</dbReference>
<evidence type="ECO:0000313" key="4">
    <source>
        <dbReference type="EMBL" id="XBH18506.1"/>
    </source>
</evidence>
<feature type="domain" description="N-acetyltransferase" evidence="3">
    <location>
        <begin position="3"/>
        <end position="160"/>
    </location>
</feature>
<proteinExistence type="predicted"/>